<gene>
    <name evidence="1" type="ORF">AVEN_151806_1</name>
</gene>
<dbReference type="Proteomes" id="UP000499080">
    <property type="component" value="Unassembled WGS sequence"/>
</dbReference>
<protein>
    <submittedName>
        <fullName evidence="1">Uncharacterized protein</fullName>
    </submittedName>
</protein>
<evidence type="ECO:0000313" key="1">
    <source>
        <dbReference type="EMBL" id="GBN19595.1"/>
    </source>
</evidence>
<name>A0A4Y2LXR1_ARAVE</name>
<feature type="non-terminal residue" evidence="1">
    <location>
        <position position="97"/>
    </location>
</feature>
<reference evidence="1 2" key="1">
    <citation type="journal article" date="2019" name="Sci. Rep.">
        <title>Orb-weaving spider Araneus ventricosus genome elucidates the spidroin gene catalogue.</title>
        <authorList>
            <person name="Kono N."/>
            <person name="Nakamura H."/>
            <person name="Ohtoshi R."/>
            <person name="Moran D.A.P."/>
            <person name="Shinohara A."/>
            <person name="Yoshida Y."/>
            <person name="Fujiwara M."/>
            <person name="Mori M."/>
            <person name="Tomita M."/>
            <person name="Arakawa K."/>
        </authorList>
    </citation>
    <scope>NUCLEOTIDE SEQUENCE [LARGE SCALE GENOMIC DNA]</scope>
</reference>
<sequence>MDVIEGEPPICGTEFEGCVVLAVGAAAAGQAVTPGEVLEQLLLLFLGGGCGGRRGRSVVAQLLRAGPKGGSGQRHGAHYGAVPLKSLNLVLPLDGGI</sequence>
<dbReference type="EMBL" id="BGPR01279325">
    <property type="protein sequence ID" value="GBN19595.1"/>
    <property type="molecule type" value="Genomic_DNA"/>
</dbReference>
<accession>A0A4Y2LXR1</accession>
<comment type="caution">
    <text evidence="1">The sequence shown here is derived from an EMBL/GenBank/DDBJ whole genome shotgun (WGS) entry which is preliminary data.</text>
</comment>
<evidence type="ECO:0000313" key="2">
    <source>
        <dbReference type="Proteomes" id="UP000499080"/>
    </source>
</evidence>
<organism evidence="1 2">
    <name type="scientific">Araneus ventricosus</name>
    <name type="common">Orbweaver spider</name>
    <name type="synonym">Epeira ventricosa</name>
    <dbReference type="NCBI Taxonomy" id="182803"/>
    <lineage>
        <taxon>Eukaryota</taxon>
        <taxon>Metazoa</taxon>
        <taxon>Ecdysozoa</taxon>
        <taxon>Arthropoda</taxon>
        <taxon>Chelicerata</taxon>
        <taxon>Arachnida</taxon>
        <taxon>Araneae</taxon>
        <taxon>Araneomorphae</taxon>
        <taxon>Entelegynae</taxon>
        <taxon>Araneoidea</taxon>
        <taxon>Araneidae</taxon>
        <taxon>Araneus</taxon>
    </lineage>
</organism>
<keyword evidence="2" id="KW-1185">Reference proteome</keyword>
<proteinExistence type="predicted"/>
<dbReference type="AlphaFoldDB" id="A0A4Y2LXR1"/>